<keyword evidence="3 6" id="KW-0479">Metal-binding</keyword>
<dbReference type="PANTHER" id="PTHR35901:SF1">
    <property type="entry name" value="EXONUCLEASE VAPC9"/>
    <property type="match status" value="1"/>
</dbReference>
<keyword evidence="2 6" id="KW-0540">Nuclease</keyword>
<dbReference type="Gene3D" id="3.40.50.1010">
    <property type="entry name" value="5'-nuclease"/>
    <property type="match status" value="1"/>
</dbReference>
<keyword evidence="5 6" id="KW-0460">Magnesium</keyword>
<evidence type="ECO:0000256" key="2">
    <source>
        <dbReference type="ARBA" id="ARBA00022722"/>
    </source>
</evidence>
<dbReference type="CDD" id="cd09873">
    <property type="entry name" value="PIN_Pae0151-like"/>
    <property type="match status" value="1"/>
</dbReference>
<feature type="binding site" evidence="6">
    <location>
        <position position="6"/>
    </location>
    <ligand>
        <name>Mg(2+)</name>
        <dbReference type="ChEBI" id="CHEBI:18420"/>
    </ligand>
</feature>
<name>A0A6N9HGE5_9BURK</name>
<keyword evidence="1 6" id="KW-1277">Toxin-antitoxin system</keyword>
<keyword evidence="6" id="KW-0800">Toxin</keyword>
<dbReference type="GO" id="GO:0090729">
    <property type="term" value="F:toxin activity"/>
    <property type="evidence" value="ECO:0007669"/>
    <property type="project" value="UniProtKB-KW"/>
</dbReference>
<evidence type="ECO:0000256" key="1">
    <source>
        <dbReference type="ARBA" id="ARBA00022649"/>
    </source>
</evidence>
<protein>
    <recommendedName>
        <fullName evidence="6">Ribonuclease VapC</fullName>
        <shortName evidence="6">RNase VapC</shortName>
        <ecNumber evidence="6">3.1.-.-</ecNumber>
    </recommendedName>
    <alternativeName>
        <fullName evidence="6">Toxin VapC</fullName>
    </alternativeName>
</protein>
<dbReference type="GO" id="GO:0016787">
    <property type="term" value="F:hydrolase activity"/>
    <property type="evidence" value="ECO:0007669"/>
    <property type="project" value="UniProtKB-KW"/>
</dbReference>
<dbReference type="EC" id="3.1.-.-" evidence="6"/>
<sequence length="139" mass="15277">MKLVLDASMILAWQFARQDSIEKACAARLRDHLADFELMAPAFLHLEVANGLLVAERRGVLTLAQAEEFLQAVDALPLGIEAVSPVLQRRQVLHRARLCGLTVYDASYLDLALRTGAILATFDRQMAAAMRAVGGKVFE</sequence>
<dbReference type="InterPro" id="IPR044153">
    <property type="entry name" value="PIN_Pae0151-like"/>
</dbReference>
<comment type="function">
    <text evidence="6">Toxic component of a toxin-antitoxin (TA) system. An RNase.</text>
</comment>
<dbReference type="HAMAP" id="MF_00265">
    <property type="entry name" value="VapC_Nob1"/>
    <property type="match status" value="1"/>
</dbReference>
<dbReference type="InterPro" id="IPR022907">
    <property type="entry name" value="VapC_family"/>
</dbReference>
<evidence type="ECO:0000256" key="4">
    <source>
        <dbReference type="ARBA" id="ARBA00022801"/>
    </source>
</evidence>
<evidence type="ECO:0000256" key="3">
    <source>
        <dbReference type="ARBA" id="ARBA00022723"/>
    </source>
</evidence>
<accession>A0A6N9HGE5</accession>
<keyword evidence="9" id="KW-1185">Reference proteome</keyword>
<dbReference type="GO" id="GO:0000287">
    <property type="term" value="F:magnesium ion binding"/>
    <property type="evidence" value="ECO:0007669"/>
    <property type="project" value="UniProtKB-UniRule"/>
</dbReference>
<dbReference type="RefSeq" id="WP_161025364.1">
    <property type="nucleotide sequence ID" value="NZ_WWCJ01000006.1"/>
</dbReference>
<evidence type="ECO:0000256" key="5">
    <source>
        <dbReference type="ARBA" id="ARBA00022842"/>
    </source>
</evidence>
<dbReference type="PANTHER" id="PTHR35901">
    <property type="entry name" value="RIBONUCLEASE VAPC3"/>
    <property type="match status" value="1"/>
</dbReference>
<dbReference type="Proteomes" id="UP000448575">
    <property type="component" value="Unassembled WGS sequence"/>
</dbReference>
<dbReference type="Pfam" id="PF01850">
    <property type="entry name" value="PIN"/>
    <property type="match status" value="1"/>
</dbReference>
<evidence type="ECO:0000256" key="6">
    <source>
        <dbReference type="HAMAP-Rule" id="MF_00265"/>
    </source>
</evidence>
<dbReference type="SUPFAM" id="SSF88723">
    <property type="entry name" value="PIN domain-like"/>
    <property type="match status" value="1"/>
</dbReference>
<organism evidence="8 9">
    <name type="scientific">Pseudoduganella guangdongensis</name>
    <dbReference type="NCBI Taxonomy" id="2692179"/>
    <lineage>
        <taxon>Bacteria</taxon>
        <taxon>Pseudomonadati</taxon>
        <taxon>Pseudomonadota</taxon>
        <taxon>Betaproteobacteria</taxon>
        <taxon>Burkholderiales</taxon>
        <taxon>Oxalobacteraceae</taxon>
        <taxon>Telluria group</taxon>
        <taxon>Pseudoduganella</taxon>
    </lineage>
</organism>
<dbReference type="InterPro" id="IPR002716">
    <property type="entry name" value="PIN_dom"/>
</dbReference>
<dbReference type="InterPro" id="IPR051619">
    <property type="entry name" value="TypeII_TA_RNase_PINc/VapC"/>
</dbReference>
<dbReference type="EMBL" id="WWCJ01000006">
    <property type="protein sequence ID" value="MYN02357.1"/>
    <property type="molecule type" value="Genomic_DNA"/>
</dbReference>
<proteinExistence type="inferred from homology"/>
<evidence type="ECO:0000313" key="9">
    <source>
        <dbReference type="Proteomes" id="UP000448575"/>
    </source>
</evidence>
<comment type="cofactor">
    <cofactor evidence="6">
        <name>Mg(2+)</name>
        <dbReference type="ChEBI" id="CHEBI:18420"/>
    </cofactor>
</comment>
<comment type="caution">
    <text evidence="8">The sequence shown here is derived from an EMBL/GenBank/DDBJ whole genome shotgun (WGS) entry which is preliminary data.</text>
</comment>
<gene>
    <name evidence="6" type="primary">vapC</name>
    <name evidence="8" type="ORF">GTP41_09620</name>
</gene>
<dbReference type="AlphaFoldDB" id="A0A6N9HGE5"/>
<comment type="similarity">
    <text evidence="6">Belongs to the PINc/VapC protein family.</text>
</comment>
<reference evidence="8 9" key="1">
    <citation type="submission" date="2019-12" db="EMBL/GenBank/DDBJ databases">
        <title>Novel species isolated from a subtropical stream in China.</title>
        <authorList>
            <person name="Lu H."/>
        </authorList>
    </citation>
    <scope>NUCLEOTIDE SEQUENCE [LARGE SCALE GENOMIC DNA]</scope>
    <source>
        <strain evidence="8 9">DS3</strain>
    </source>
</reference>
<dbReference type="InterPro" id="IPR029060">
    <property type="entry name" value="PIN-like_dom_sf"/>
</dbReference>
<feature type="binding site" evidence="6">
    <location>
        <position position="105"/>
    </location>
    <ligand>
        <name>Mg(2+)</name>
        <dbReference type="ChEBI" id="CHEBI:18420"/>
    </ligand>
</feature>
<evidence type="ECO:0000313" key="8">
    <source>
        <dbReference type="EMBL" id="MYN02357.1"/>
    </source>
</evidence>
<feature type="domain" description="PIN" evidence="7">
    <location>
        <begin position="4"/>
        <end position="128"/>
    </location>
</feature>
<evidence type="ECO:0000259" key="7">
    <source>
        <dbReference type="Pfam" id="PF01850"/>
    </source>
</evidence>
<dbReference type="GO" id="GO:0004540">
    <property type="term" value="F:RNA nuclease activity"/>
    <property type="evidence" value="ECO:0007669"/>
    <property type="project" value="InterPro"/>
</dbReference>
<keyword evidence="4 6" id="KW-0378">Hydrolase</keyword>